<reference evidence="10" key="1">
    <citation type="submission" date="2025-08" db="UniProtKB">
        <authorList>
            <consortium name="Ensembl"/>
        </authorList>
    </citation>
    <scope>IDENTIFICATION</scope>
</reference>
<feature type="region of interest" description="Disordered" evidence="8">
    <location>
        <begin position="236"/>
        <end position="262"/>
    </location>
</feature>
<evidence type="ECO:0000256" key="1">
    <source>
        <dbReference type="ARBA" id="ARBA00022723"/>
    </source>
</evidence>
<feature type="coiled-coil region" evidence="7">
    <location>
        <begin position="34"/>
        <end position="61"/>
    </location>
</feature>
<dbReference type="GO" id="GO:0001228">
    <property type="term" value="F:DNA-binding transcription activator activity, RNA polymerase II-specific"/>
    <property type="evidence" value="ECO:0007669"/>
    <property type="project" value="TreeGrafter"/>
</dbReference>
<feature type="domain" description="C2H2-type" evidence="9">
    <location>
        <begin position="295"/>
        <end position="319"/>
    </location>
</feature>
<sequence>MSQRSQTLRALVTERLTAAAEEIFTLVEITILEYEEELCRSKEENRRKQQLLENHEEALRLRGVHATGETVPGLKQEQLDGPHIHEAPRVKVKEENPDEVPIALPREEPGETSEPQWELQTSEPQWELQTSEPQWELHMDQHMNVNEYFSDNNDMEEDVQDWTVPLNEEEEEDNDDGAAPETQTQAKTLVCSFCHMTFARLCQLKRHMTVHGCSFCNKICSNEEKLRDHMMLHTGERTLQGNAVENPDTQTPKKSKKQKKKSEERPFNCYVCKMAFKSSYNLRKHMYQHTGKRVYACSVCDDSFKRKWELDWHMSNHTGIPYKPKVQITKKRYKWH</sequence>
<dbReference type="GO" id="GO:0005634">
    <property type="term" value="C:nucleus"/>
    <property type="evidence" value="ECO:0007669"/>
    <property type="project" value="TreeGrafter"/>
</dbReference>
<accession>A0A8C6SGN2</accession>
<feature type="compositionally biased region" description="Polar residues" evidence="8">
    <location>
        <begin position="237"/>
        <end position="252"/>
    </location>
</feature>
<name>A0A8C6SGN2_9GOBI</name>
<keyword evidence="5" id="KW-0539">Nucleus</keyword>
<evidence type="ECO:0000256" key="7">
    <source>
        <dbReference type="SAM" id="Coils"/>
    </source>
</evidence>
<evidence type="ECO:0000256" key="3">
    <source>
        <dbReference type="ARBA" id="ARBA00022771"/>
    </source>
</evidence>
<dbReference type="GO" id="GO:0032502">
    <property type="term" value="P:developmental process"/>
    <property type="evidence" value="ECO:0007669"/>
    <property type="project" value="UniProtKB-ARBA"/>
</dbReference>
<dbReference type="FunFam" id="3.30.160.60:FF:000100">
    <property type="entry name" value="Zinc finger 45-like"/>
    <property type="match status" value="1"/>
</dbReference>
<dbReference type="PROSITE" id="PS00028">
    <property type="entry name" value="ZINC_FINGER_C2H2_1"/>
    <property type="match status" value="4"/>
</dbReference>
<feature type="domain" description="C2H2-type" evidence="9">
    <location>
        <begin position="267"/>
        <end position="294"/>
    </location>
</feature>
<evidence type="ECO:0000256" key="6">
    <source>
        <dbReference type="PROSITE-ProRule" id="PRU00042"/>
    </source>
</evidence>
<dbReference type="Ensembl" id="ENSNMLT00000005839.1">
    <property type="protein sequence ID" value="ENSNMLP00000005097.1"/>
    <property type="gene ID" value="ENSNMLG00000003700.1"/>
</dbReference>
<protein>
    <recommendedName>
        <fullName evidence="9">C2H2-type domain-containing protein</fullName>
    </recommendedName>
</protein>
<keyword evidence="11" id="KW-1185">Reference proteome</keyword>
<keyword evidence="1" id="KW-0479">Metal-binding</keyword>
<keyword evidence="4" id="KW-0862">Zinc</keyword>
<dbReference type="GO" id="GO:0000978">
    <property type="term" value="F:RNA polymerase II cis-regulatory region sequence-specific DNA binding"/>
    <property type="evidence" value="ECO:0007669"/>
    <property type="project" value="TreeGrafter"/>
</dbReference>
<dbReference type="Pfam" id="PF00096">
    <property type="entry name" value="zf-C2H2"/>
    <property type="match status" value="3"/>
</dbReference>
<feature type="region of interest" description="Disordered" evidence="8">
    <location>
        <begin position="65"/>
        <end position="128"/>
    </location>
</feature>
<evidence type="ECO:0000256" key="5">
    <source>
        <dbReference type="ARBA" id="ARBA00023242"/>
    </source>
</evidence>
<dbReference type="Gene3D" id="3.30.160.60">
    <property type="entry name" value="Classic Zinc Finger"/>
    <property type="match status" value="3"/>
</dbReference>
<feature type="compositionally biased region" description="Polar residues" evidence="8">
    <location>
        <begin position="113"/>
        <end position="128"/>
    </location>
</feature>
<evidence type="ECO:0000256" key="8">
    <source>
        <dbReference type="SAM" id="MobiDB-lite"/>
    </source>
</evidence>
<dbReference type="SMART" id="SM00355">
    <property type="entry name" value="ZnF_C2H2"/>
    <property type="match status" value="4"/>
</dbReference>
<proteinExistence type="predicted"/>
<evidence type="ECO:0000256" key="4">
    <source>
        <dbReference type="ARBA" id="ARBA00022833"/>
    </source>
</evidence>
<keyword evidence="7" id="KW-0175">Coiled coil</keyword>
<evidence type="ECO:0000259" key="9">
    <source>
        <dbReference type="PROSITE" id="PS50157"/>
    </source>
</evidence>
<keyword evidence="3 6" id="KW-0863">Zinc-finger</keyword>
<dbReference type="InterPro" id="IPR013087">
    <property type="entry name" value="Znf_C2H2_type"/>
</dbReference>
<feature type="domain" description="C2H2-type" evidence="9">
    <location>
        <begin position="189"/>
        <end position="211"/>
    </location>
</feature>
<reference evidence="10" key="2">
    <citation type="submission" date="2025-09" db="UniProtKB">
        <authorList>
            <consortium name="Ensembl"/>
        </authorList>
    </citation>
    <scope>IDENTIFICATION</scope>
</reference>
<dbReference type="InterPro" id="IPR036236">
    <property type="entry name" value="Znf_C2H2_sf"/>
</dbReference>
<dbReference type="Proteomes" id="UP000694523">
    <property type="component" value="Unplaced"/>
</dbReference>
<organism evidence="10 11">
    <name type="scientific">Neogobius melanostomus</name>
    <name type="common">round goby</name>
    <dbReference type="NCBI Taxonomy" id="47308"/>
    <lineage>
        <taxon>Eukaryota</taxon>
        <taxon>Metazoa</taxon>
        <taxon>Chordata</taxon>
        <taxon>Craniata</taxon>
        <taxon>Vertebrata</taxon>
        <taxon>Euteleostomi</taxon>
        <taxon>Actinopterygii</taxon>
        <taxon>Neopterygii</taxon>
        <taxon>Teleostei</taxon>
        <taxon>Neoteleostei</taxon>
        <taxon>Acanthomorphata</taxon>
        <taxon>Gobiaria</taxon>
        <taxon>Gobiiformes</taxon>
        <taxon>Gobioidei</taxon>
        <taxon>Gobiidae</taxon>
        <taxon>Benthophilinae</taxon>
        <taxon>Neogobiini</taxon>
        <taxon>Neogobius</taxon>
    </lineage>
</organism>
<feature type="domain" description="C2H2-type" evidence="9">
    <location>
        <begin position="211"/>
        <end position="238"/>
    </location>
</feature>
<evidence type="ECO:0000313" key="11">
    <source>
        <dbReference type="Proteomes" id="UP000694523"/>
    </source>
</evidence>
<dbReference type="FunFam" id="3.30.160.60:FF:000202">
    <property type="entry name" value="Zinc finger protein 574"/>
    <property type="match status" value="1"/>
</dbReference>
<evidence type="ECO:0000313" key="10">
    <source>
        <dbReference type="Ensembl" id="ENSNMLP00000005097.1"/>
    </source>
</evidence>
<dbReference type="GO" id="GO:0008270">
    <property type="term" value="F:zinc ion binding"/>
    <property type="evidence" value="ECO:0007669"/>
    <property type="project" value="UniProtKB-KW"/>
</dbReference>
<dbReference type="PROSITE" id="PS50157">
    <property type="entry name" value="ZINC_FINGER_C2H2_2"/>
    <property type="match status" value="4"/>
</dbReference>
<dbReference type="SUPFAM" id="SSF57667">
    <property type="entry name" value="beta-beta-alpha zinc fingers"/>
    <property type="match status" value="1"/>
</dbReference>
<feature type="compositionally biased region" description="Basic and acidic residues" evidence="8">
    <location>
        <begin position="77"/>
        <end position="95"/>
    </location>
</feature>
<dbReference type="AlphaFoldDB" id="A0A8C6SGN2"/>
<keyword evidence="2" id="KW-0677">Repeat</keyword>
<dbReference type="PANTHER" id="PTHR24393">
    <property type="entry name" value="ZINC FINGER PROTEIN"/>
    <property type="match status" value="1"/>
</dbReference>
<dbReference type="PANTHER" id="PTHR24393:SF34">
    <property type="entry name" value="PR_SET DOMAIN 13"/>
    <property type="match status" value="1"/>
</dbReference>
<evidence type="ECO:0000256" key="2">
    <source>
        <dbReference type="ARBA" id="ARBA00022737"/>
    </source>
</evidence>